<gene>
    <name evidence="1" type="ORF">ABMC12_04655</name>
</gene>
<name>A0ABV1ZBA2_9ENTR</name>
<protein>
    <recommendedName>
        <fullName evidence="3">DNA-binding protein</fullName>
    </recommendedName>
</protein>
<comment type="caution">
    <text evidence="1">The sequence shown here is derived from an EMBL/GenBank/DDBJ whole genome shotgun (WGS) entry which is preliminary data.</text>
</comment>
<reference evidence="2" key="1">
    <citation type="journal article" date="2024" name="Commun. Biol.">
        <title>Bacillamide D produced by Bacillus cereus from the mouse intestinal bacterial collection (miBC) is a potent cytotoxin in vitro.</title>
        <authorList>
            <person name="Hohmann M."/>
            <person name="Brunner V."/>
            <person name="Johannes W."/>
            <person name="Schum D."/>
            <person name="Carroll L.M."/>
            <person name="Liu T."/>
            <person name="Sasaki D."/>
            <person name="Bosch J."/>
            <person name="Clavel T."/>
            <person name="Sieber S.A."/>
            <person name="Zeller G."/>
            <person name="Tschurtschenthaler M."/>
            <person name="Janssen K.P."/>
            <person name="Gulder T.A.M."/>
        </authorList>
    </citation>
    <scope>NUCLEOTIDE SEQUENCE [LARGE SCALE GENOMIC DNA]</scope>
    <source>
        <strain evidence="2">LK_304 Iso 8</strain>
    </source>
</reference>
<organism evidence="1 2">
    <name type="scientific">Enterobacter intestinihominis</name>
    <dbReference type="NCBI Taxonomy" id="3133180"/>
    <lineage>
        <taxon>Bacteria</taxon>
        <taxon>Pseudomonadati</taxon>
        <taxon>Pseudomonadota</taxon>
        <taxon>Gammaproteobacteria</taxon>
        <taxon>Enterobacterales</taxon>
        <taxon>Enterobacteriaceae</taxon>
        <taxon>Enterobacter</taxon>
    </lineage>
</organism>
<evidence type="ECO:0000313" key="1">
    <source>
        <dbReference type="EMBL" id="MES0425582.1"/>
    </source>
</evidence>
<accession>A0ABV1ZBA2</accession>
<dbReference type="EMBL" id="JBEBZA010000004">
    <property type="protein sequence ID" value="MES0425582.1"/>
    <property type="molecule type" value="Genomic_DNA"/>
</dbReference>
<evidence type="ECO:0000313" key="2">
    <source>
        <dbReference type="Proteomes" id="UP001467192"/>
    </source>
</evidence>
<keyword evidence="2" id="KW-1185">Reference proteome</keyword>
<proteinExistence type="predicted"/>
<dbReference type="Proteomes" id="UP001467192">
    <property type="component" value="Unassembled WGS sequence"/>
</dbReference>
<dbReference type="InterPro" id="IPR038147">
    <property type="entry name" value="Cox_sf"/>
</dbReference>
<dbReference type="RefSeq" id="WP_249415322.1">
    <property type="nucleotide sequence ID" value="NZ_JBBNPZ010000004.1"/>
</dbReference>
<dbReference type="Gene3D" id="6.10.200.10">
    <property type="entry name" value="Regulatory phage protein Cox"/>
    <property type="match status" value="1"/>
</dbReference>
<evidence type="ECO:0008006" key="3">
    <source>
        <dbReference type="Google" id="ProtNLM"/>
    </source>
</evidence>
<sequence>MTQSREIDLTAGSQHLRQFPLDNARIARTCKMTTAQAEGIRDMNTEELQKQIFVTPAEFAYLTGRTLKSVRNLMDRAQLPVHREGMPGSKRPKRFIMLQEYWDAVAHCRALVTPEERHYIDRLMHDKATYRRTTGNKHNVLKRNSRNALSHGRA</sequence>